<dbReference type="SMART" id="SM00530">
    <property type="entry name" value="HTH_XRE"/>
    <property type="match status" value="1"/>
</dbReference>
<dbReference type="RefSeq" id="WP_173023456.1">
    <property type="nucleotide sequence ID" value="NZ_JACOPQ010000002.1"/>
</dbReference>
<evidence type="ECO:0000256" key="1">
    <source>
        <dbReference type="ARBA" id="ARBA00023125"/>
    </source>
</evidence>
<dbReference type="Pfam" id="PF01381">
    <property type="entry name" value="HTH_3"/>
    <property type="match status" value="1"/>
</dbReference>
<dbReference type="Gene3D" id="1.10.260.40">
    <property type="entry name" value="lambda repressor-like DNA-binding domains"/>
    <property type="match status" value="1"/>
</dbReference>
<keyword evidence="1" id="KW-0238">DNA-binding</keyword>
<accession>A0A8J6MG39</accession>
<evidence type="ECO:0000259" key="2">
    <source>
        <dbReference type="PROSITE" id="PS50943"/>
    </source>
</evidence>
<dbReference type="Proteomes" id="UP000607645">
    <property type="component" value="Unassembled WGS sequence"/>
</dbReference>
<dbReference type="PANTHER" id="PTHR46558">
    <property type="entry name" value="TRACRIPTIONAL REGULATORY PROTEIN-RELATED-RELATED"/>
    <property type="match status" value="1"/>
</dbReference>
<dbReference type="AlphaFoldDB" id="A0A8J6MG39"/>
<keyword evidence="4" id="KW-1185">Reference proteome</keyword>
<organism evidence="3 4">
    <name type="scientific">Lawsonibacter faecis</name>
    <dbReference type="NCBI Taxonomy" id="2763052"/>
    <lineage>
        <taxon>Bacteria</taxon>
        <taxon>Bacillati</taxon>
        <taxon>Bacillota</taxon>
        <taxon>Clostridia</taxon>
        <taxon>Eubacteriales</taxon>
        <taxon>Oscillospiraceae</taxon>
        <taxon>Lawsonibacter</taxon>
    </lineage>
</organism>
<dbReference type="InterPro" id="IPR010982">
    <property type="entry name" value="Lambda_DNA-bd_dom_sf"/>
</dbReference>
<reference evidence="3" key="1">
    <citation type="submission" date="2020-08" db="EMBL/GenBank/DDBJ databases">
        <title>Genome public.</title>
        <authorList>
            <person name="Liu C."/>
            <person name="Sun Q."/>
        </authorList>
    </citation>
    <scope>NUCLEOTIDE SEQUENCE</scope>
    <source>
        <strain evidence="3">NSJ-52</strain>
    </source>
</reference>
<dbReference type="SUPFAM" id="SSF47413">
    <property type="entry name" value="lambda repressor-like DNA-binding domains"/>
    <property type="match status" value="1"/>
</dbReference>
<feature type="domain" description="HTH cro/C1-type" evidence="2">
    <location>
        <begin position="3"/>
        <end position="57"/>
    </location>
</feature>
<evidence type="ECO:0000313" key="4">
    <source>
        <dbReference type="Proteomes" id="UP000607645"/>
    </source>
</evidence>
<dbReference type="PANTHER" id="PTHR46558:SF11">
    <property type="entry name" value="HTH-TYPE TRANSCRIPTIONAL REGULATOR XRE"/>
    <property type="match status" value="1"/>
</dbReference>
<evidence type="ECO:0000313" key="3">
    <source>
        <dbReference type="EMBL" id="MBC5736128.1"/>
    </source>
</evidence>
<dbReference type="GO" id="GO:0003677">
    <property type="term" value="F:DNA binding"/>
    <property type="evidence" value="ECO:0007669"/>
    <property type="project" value="UniProtKB-KW"/>
</dbReference>
<dbReference type="PROSITE" id="PS50943">
    <property type="entry name" value="HTH_CROC1"/>
    <property type="match status" value="1"/>
</dbReference>
<comment type="caution">
    <text evidence="3">The sequence shown here is derived from an EMBL/GenBank/DDBJ whole genome shotgun (WGS) entry which is preliminary data.</text>
</comment>
<dbReference type="EMBL" id="JACOPQ010000002">
    <property type="protein sequence ID" value="MBC5736128.1"/>
    <property type="molecule type" value="Genomic_DNA"/>
</dbReference>
<protein>
    <submittedName>
        <fullName evidence="3">Helix-turn-helix transcriptional regulator</fullName>
    </submittedName>
</protein>
<dbReference type="CDD" id="cd00093">
    <property type="entry name" value="HTH_XRE"/>
    <property type="match status" value="1"/>
</dbReference>
<sequence length="116" mass="13035">MRIKELREARGLLQKDLGRALDIAANTLSQYENGKREPDLETTQRIADFFGVSVDCLLGREGREKAPGAGEGVTLDSFTYAMQEETRDLTEMDKQILLSMARQLNDARKRRDGESG</sequence>
<dbReference type="InterPro" id="IPR001387">
    <property type="entry name" value="Cro/C1-type_HTH"/>
</dbReference>
<name>A0A8J6MG39_9FIRM</name>
<proteinExistence type="predicted"/>
<gene>
    <name evidence="3" type="ORF">H8S62_03775</name>
</gene>